<accession>A0A8T1QEY3</accession>
<protein>
    <submittedName>
        <fullName evidence="1">Uncharacterized protein</fullName>
    </submittedName>
</protein>
<name>A0A8T1QEY3_CARIL</name>
<comment type="caution">
    <text evidence="1">The sequence shown here is derived from an EMBL/GenBank/DDBJ whole genome shotgun (WGS) entry which is preliminary data.</text>
</comment>
<evidence type="ECO:0000313" key="2">
    <source>
        <dbReference type="Proteomes" id="UP000811609"/>
    </source>
</evidence>
<dbReference type="EMBL" id="CM031813">
    <property type="protein sequence ID" value="KAG6652933.1"/>
    <property type="molecule type" value="Genomic_DNA"/>
</dbReference>
<gene>
    <name evidence="1" type="ORF">CIPAW_05G040200</name>
</gene>
<organism evidence="1 2">
    <name type="scientific">Carya illinoinensis</name>
    <name type="common">Pecan</name>
    <dbReference type="NCBI Taxonomy" id="32201"/>
    <lineage>
        <taxon>Eukaryota</taxon>
        <taxon>Viridiplantae</taxon>
        <taxon>Streptophyta</taxon>
        <taxon>Embryophyta</taxon>
        <taxon>Tracheophyta</taxon>
        <taxon>Spermatophyta</taxon>
        <taxon>Magnoliopsida</taxon>
        <taxon>eudicotyledons</taxon>
        <taxon>Gunneridae</taxon>
        <taxon>Pentapetalae</taxon>
        <taxon>rosids</taxon>
        <taxon>fabids</taxon>
        <taxon>Fagales</taxon>
        <taxon>Juglandaceae</taxon>
        <taxon>Carya</taxon>
    </lineage>
</organism>
<proteinExistence type="predicted"/>
<keyword evidence="2" id="KW-1185">Reference proteome</keyword>
<dbReference type="AlphaFoldDB" id="A0A8T1QEY3"/>
<dbReference type="EMBL" id="CM031813">
    <property type="protein sequence ID" value="KAG6652934.1"/>
    <property type="molecule type" value="Genomic_DNA"/>
</dbReference>
<reference evidence="1" key="1">
    <citation type="submission" date="2020-12" db="EMBL/GenBank/DDBJ databases">
        <title>WGS assembly of Carya illinoinensis cv. Pawnee.</title>
        <authorList>
            <person name="Platts A."/>
            <person name="Shu S."/>
            <person name="Wright S."/>
            <person name="Barry K."/>
            <person name="Edger P."/>
            <person name="Pires J.C."/>
            <person name="Schmutz J."/>
        </authorList>
    </citation>
    <scope>NUCLEOTIDE SEQUENCE</scope>
    <source>
        <tissue evidence="1">Leaf</tissue>
    </source>
</reference>
<sequence>MLRNEVAFDFWWSLTGTYSMCSIEIKNMGLLYNRNRHFNGAEAEENAHDAEIERRIEEETKVEKHIQKLLLLASMEEKRRRP</sequence>
<evidence type="ECO:0000313" key="1">
    <source>
        <dbReference type="EMBL" id="KAG6652933.1"/>
    </source>
</evidence>
<dbReference type="Proteomes" id="UP000811609">
    <property type="component" value="Chromosome 5"/>
</dbReference>